<evidence type="ECO:0000313" key="22">
    <source>
        <dbReference type="Proteomes" id="UP000594961"/>
    </source>
</evidence>
<feature type="active site" description="Proton donor" evidence="16">
    <location>
        <position position="202"/>
    </location>
</feature>
<dbReference type="EC" id="1.1.1.3" evidence="5 18"/>
<evidence type="ECO:0000256" key="19">
    <source>
        <dbReference type="RuleBase" id="RU004171"/>
    </source>
</evidence>
<feature type="binding site" evidence="17">
    <location>
        <position position="187"/>
    </location>
    <ligand>
        <name>L-homoserine</name>
        <dbReference type="ChEBI" id="CHEBI:57476"/>
    </ligand>
</feature>
<dbReference type="InterPro" id="IPR005106">
    <property type="entry name" value="Asp/hSer_DH_NAD-bd"/>
</dbReference>
<keyword evidence="10 18" id="KW-0560">Oxidoreductase</keyword>
<dbReference type="InterPro" id="IPR045865">
    <property type="entry name" value="ACT-like_dom_sf"/>
</dbReference>
<dbReference type="UniPathway" id="UPA00051">
    <property type="reaction ID" value="UER00465"/>
</dbReference>
<evidence type="ECO:0000256" key="2">
    <source>
        <dbReference type="ARBA" id="ARBA00005056"/>
    </source>
</evidence>
<evidence type="ECO:0000256" key="11">
    <source>
        <dbReference type="ARBA" id="ARBA00023053"/>
    </source>
</evidence>
<dbReference type="Proteomes" id="UP000594961">
    <property type="component" value="Chromosome"/>
</dbReference>
<dbReference type="Pfam" id="PF00742">
    <property type="entry name" value="Homoserine_dh"/>
    <property type="match status" value="1"/>
</dbReference>
<gene>
    <name evidence="21" type="ORF">INS90_02615</name>
</gene>
<dbReference type="SUPFAM" id="SSF51735">
    <property type="entry name" value="NAD(P)-binding Rossmann-fold domains"/>
    <property type="match status" value="1"/>
</dbReference>
<dbReference type="SUPFAM" id="SSF55347">
    <property type="entry name" value="Glyceraldehyde-3-phosphate dehydrogenase-like, C-terminal domain"/>
    <property type="match status" value="1"/>
</dbReference>
<dbReference type="InterPro" id="IPR016204">
    <property type="entry name" value="HDH"/>
</dbReference>
<dbReference type="PANTHER" id="PTHR43331">
    <property type="entry name" value="HOMOSERINE DEHYDROGENASE"/>
    <property type="match status" value="1"/>
</dbReference>
<keyword evidence="7 18" id="KW-0028">Amino-acid biosynthesis</keyword>
<comment type="function">
    <text evidence="13">Catalyzes the conversion of L-aspartate-beta-semialdehyde (L-Asa) to L-homoserine (L-Hse), the third step in the biosynthesis of threonine and methionine from aspartate.</text>
</comment>
<evidence type="ECO:0000256" key="1">
    <source>
        <dbReference type="ARBA" id="ARBA00001920"/>
    </source>
</evidence>
<comment type="cofactor">
    <cofactor evidence="1">
        <name>a metal cation</name>
        <dbReference type="ChEBI" id="CHEBI:25213"/>
    </cofactor>
</comment>
<dbReference type="Pfam" id="PF03447">
    <property type="entry name" value="NAD_binding_3"/>
    <property type="match status" value="1"/>
</dbReference>
<feature type="binding site" evidence="17">
    <location>
        <begin position="8"/>
        <end position="15"/>
    </location>
    <ligand>
        <name>NADP(+)</name>
        <dbReference type="ChEBI" id="CHEBI:58349"/>
    </ligand>
</feature>
<feature type="binding site" evidence="17">
    <location>
        <position position="102"/>
    </location>
    <ligand>
        <name>NADPH</name>
        <dbReference type="ChEBI" id="CHEBI:57783"/>
    </ligand>
</feature>
<evidence type="ECO:0000256" key="15">
    <source>
        <dbReference type="ARBA" id="ARBA00049031"/>
    </source>
</evidence>
<dbReference type="InterPro" id="IPR036291">
    <property type="entry name" value="NAD(P)-bd_dom_sf"/>
</dbReference>
<proteinExistence type="inferred from homology"/>
<dbReference type="InterPro" id="IPR001342">
    <property type="entry name" value="HDH_cat"/>
</dbReference>
<keyword evidence="12 18" id="KW-0486">Methionine biosynthesis</keyword>
<reference evidence="21 22" key="1">
    <citation type="submission" date="2020-10" db="EMBL/GenBank/DDBJ databases">
        <title>Trueperella pecoris sp. nov. isolated from bovine and porcine specimens.</title>
        <authorList>
            <person name="Schoenecker L."/>
            <person name="Schnydrig P."/>
            <person name="Brodard I."/>
            <person name="Thomann A."/>
            <person name="Hemphill A."/>
            <person name="Rodriguez-Campos S."/>
            <person name="Perreten V."/>
            <person name="Jores J."/>
            <person name="Kittl S."/>
        </authorList>
    </citation>
    <scope>NUCLEOTIDE SEQUENCE [LARGE SCALE GENOMIC DNA]</scope>
    <source>
        <strain evidence="21 22">19OD0592</strain>
    </source>
</reference>
<evidence type="ECO:0000256" key="10">
    <source>
        <dbReference type="ARBA" id="ARBA00023002"/>
    </source>
</evidence>
<dbReference type="RefSeq" id="WP_197554460.1">
    <property type="nucleotide sequence ID" value="NZ_CP063212.1"/>
</dbReference>
<evidence type="ECO:0000256" key="8">
    <source>
        <dbReference type="ARBA" id="ARBA00022697"/>
    </source>
</evidence>
<comment type="catalytic activity">
    <reaction evidence="14">
        <text>L-homoserine + NADP(+) = L-aspartate 4-semialdehyde + NADPH + H(+)</text>
        <dbReference type="Rhea" id="RHEA:15761"/>
        <dbReference type="ChEBI" id="CHEBI:15378"/>
        <dbReference type="ChEBI" id="CHEBI:57476"/>
        <dbReference type="ChEBI" id="CHEBI:57783"/>
        <dbReference type="ChEBI" id="CHEBI:58349"/>
        <dbReference type="ChEBI" id="CHEBI:537519"/>
        <dbReference type="EC" id="1.1.1.3"/>
    </reaction>
    <physiologicalReaction direction="right-to-left" evidence="14">
        <dbReference type="Rhea" id="RHEA:15763"/>
    </physiologicalReaction>
</comment>
<dbReference type="GO" id="GO:0009088">
    <property type="term" value="P:threonine biosynthetic process"/>
    <property type="evidence" value="ECO:0007669"/>
    <property type="project" value="UniProtKB-UniPathway"/>
</dbReference>
<dbReference type="UniPathway" id="UPA00050">
    <property type="reaction ID" value="UER00063"/>
</dbReference>
<evidence type="ECO:0000256" key="17">
    <source>
        <dbReference type="PIRSR" id="PIRSR000098-2"/>
    </source>
</evidence>
<comment type="catalytic activity">
    <reaction evidence="15">
        <text>L-homoserine + NAD(+) = L-aspartate 4-semialdehyde + NADH + H(+)</text>
        <dbReference type="Rhea" id="RHEA:15757"/>
        <dbReference type="ChEBI" id="CHEBI:15378"/>
        <dbReference type="ChEBI" id="CHEBI:57476"/>
        <dbReference type="ChEBI" id="CHEBI:57540"/>
        <dbReference type="ChEBI" id="CHEBI:57945"/>
        <dbReference type="ChEBI" id="CHEBI:537519"/>
        <dbReference type="EC" id="1.1.1.3"/>
    </reaction>
    <physiologicalReaction direction="right-to-left" evidence="15">
        <dbReference type="Rhea" id="RHEA:15759"/>
    </physiologicalReaction>
</comment>
<name>A0A7M1R1N6_9ACTO</name>
<evidence type="ECO:0000256" key="5">
    <source>
        <dbReference type="ARBA" id="ARBA00013213"/>
    </source>
</evidence>
<dbReference type="PANTHER" id="PTHR43331:SF1">
    <property type="entry name" value="HOMOSERINE DEHYDROGENASE"/>
    <property type="match status" value="1"/>
</dbReference>
<dbReference type="InterPro" id="IPR019811">
    <property type="entry name" value="HDH_CS"/>
</dbReference>
<evidence type="ECO:0000256" key="14">
    <source>
        <dbReference type="ARBA" id="ARBA00048841"/>
    </source>
</evidence>
<dbReference type="PIRSF" id="PIRSF000098">
    <property type="entry name" value="Homoser_dehydrog"/>
    <property type="match status" value="1"/>
</dbReference>
<comment type="similarity">
    <text evidence="4 19">Belongs to the homoserine dehydrogenase family.</text>
</comment>
<dbReference type="AlphaFoldDB" id="A0A7M1R1N6"/>
<evidence type="ECO:0000256" key="13">
    <source>
        <dbReference type="ARBA" id="ARBA00044930"/>
    </source>
</evidence>
<dbReference type="Gene3D" id="3.40.50.720">
    <property type="entry name" value="NAD(P)-binding Rossmann-like Domain"/>
    <property type="match status" value="1"/>
</dbReference>
<accession>A0A7M1R1N6</accession>
<dbReference type="Pfam" id="PF01842">
    <property type="entry name" value="ACT"/>
    <property type="match status" value="1"/>
</dbReference>
<comment type="pathway">
    <text evidence="3 18">Amino-acid biosynthesis; L-methionine biosynthesis via de novo pathway; L-homoserine from L-aspartate: step 3/3.</text>
</comment>
<protein>
    <recommendedName>
        <fullName evidence="6 18">Homoserine dehydrogenase</fullName>
        <ecNumber evidence="5 18">1.1.1.3</ecNumber>
    </recommendedName>
</protein>
<dbReference type="Gene3D" id="3.30.70.260">
    <property type="match status" value="1"/>
</dbReference>
<dbReference type="GO" id="GO:0009086">
    <property type="term" value="P:methionine biosynthetic process"/>
    <property type="evidence" value="ECO:0007669"/>
    <property type="project" value="UniProtKB-KW"/>
</dbReference>
<evidence type="ECO:0000256" key="16">
    <source>
        <dbReference type="PIRSR" id="PIRSR000098-1"/>
    </source>
</evidence>
<dbReference type="FunFam" id="3.30.360.10:FF:000005">
    <property type="entry name" value="Homoserine dehydrogenase"/>
    <property type="match status" value="1"/>
</dbReference>
<dbReference type="NCBIfam" id="NF004976">
    <property type="entry name" value="PRK06349.1"/>
    <property type="match status" value="1"/>
</dbReference>
<keyword evidence="9 17" id="KW-0521">NADP</keyword>
<evidence type="ECO:0000256" key="4">
    <source>
        <dbReference type="ARBA" id="ARBA00006753"/>
    </source>
</evidence>
<evidence type="ECO:0000256" key="3">
    <source>
        <dbReference type="ARBA" id="ARBA00005062"/>
    </source>
</evidence>
<dbReference type="Gene3D" id="3.30.360.10">
    <property type="entry name" value="Dihydrodipicolinate Reductase, domain 2"/>
    <property type="match status" value="1"/>
</dbReference>
<evidence type="ECO:0000256" key="7">
    <source>
        <dbReference type="ARBA" id="ARBA00022605"/>
    </source>
</evidence>
<sequence>MSIKIALLGCGTVGTQVARLLKEQNDLLSARAGAELELIGISVSNLETQRDPVIDRTLLTTDSRALIERADIVIELIGGIEPPRTLVRYALESGASVVTGNKALLAEHGPELYDLAKAANVDLYYEAAVAGAVPVVYAVRESLAGDSVKAIKGILNGTTNYILDEMTTKGLAFDEVLATAQELGYAEADPSADVDGMDAAAKIAILASLAFHKRVSLADVDVEGIRSITSADIEAAAKNNFVIKLVATAAQTGGKIEVRVAPTLVPTSHPLASISGSFNAVVIEAESADRLMFYGRGAGGTPTASAVLSDVVAAAAKKVVGGRAPQEIVLGESEFVPASEAVSRYFVRLRVNDVVGVLAELSRAFADSGVSISAVRQDSDDKSGGASLTITTHAATAADMAATVEVVSKVSDVREIVRVLRVEDE</sequence>
<dbReference type="InterPro" id="IPR002912">
    <property type="entry name" value="ACT_dom"/>
</dbReference>
<dbReference type="PROSITE" id="PS01042">
    <property type="entry name" value="HOMOSER_DHGENASE"/>
    <property type="match status" value="1"/>
</dbReference>
<dbReference type="GO" id="GO:0050661">
    <property type="term" value="F:NADP binding"/>
    <property type="evidence" value="ECO:0007669"/>
    <property type="project" value="InterPro"/>
</dbReference>
<evidence type="ECO:0000256" key="6">
    <source>
        <dbReference type="ARBA" id="ARBA00013376"/>
    </source>
</evidence>
<keyword evidence="8 18" id="KW-0791">Threonine biosynthesis</keyword>
<dbReference type="EMBL" id="CP063212">
    <property type="protein sequence ID" value="QOR48200.1"/>
    <property type="molecule type" value="Genomic_DNA"/>
</dbReference>
<comment type="pathway">
    <text evidence="2 18">Amino-acid biosynthesis; L-threonine biosynthesis; L-threonine from L-aspartate: step 3/5.</text>
</comment>
<evidence type="ECO:0000256" key="12">
    <source>
        <dbReference type="ARBA" id="ARBA00023167"/>
    </source>
</evidence>
<evidence type="ECO:0000256" key="18">
    <source>
        <dbReference type="RuleBase" id="RU000579"/>
    </source>
</evidence>
<feature type="domain" description="ACT" evidence="20">
    <location>
        <begin position="346"/>
        <end position="421"/>
    </location>
</feature>
<evidence type="ECO:0000313" key="21">
    <source>
        <dbReference type="EMBL" id="QOR48200.1"/>
    </source>
</evidence>
<dbReference type="PROSITE" id="PS51671">
    <property type="entry name" value="ACT"/>
    <property type="match status" value="1"/>
</dbReference>
<evidence type="ECO:0000259" key="20">
    <source>
        <dbReference type="PROSITE" id="PS51671"/>
    </source>
</evidence>
<keyword evidence="11" id="KW-0915">Sodium</keyword>
<evidence type="ECO:0000256" key="9">
    <source>
        <dbReference type="ARBA" id="ARBA00022857"/>
    </source>
</evidence>
<organism evidence="21 22">
    <name type="scientific">Trueperella pecoris</name>
    <dbReference type="NCBI Taxonomy" id="2733571"/>
    <lineage>
        <taxon>Bacteria</taxon>
        <taxon>Bacillati</taxon>
        <taxon>Actinomycetota</taxon>
        <taxon>Actinomycetes</taxon>
        <taxon>Actinomycetales</taxon>
        <taxon>Actinomycetaceae</taxon>
        <taxon>Trueperella</taxon>
    </lineage>
</organism>
<dbReference type="SUPFAM" id="SSF55021">
    <property type="entry name" value="ACT-like"/>
    <property type="match status" value="1"/>
</dbReference>
<dbReference type="GO" id="GO:0004412">
    <property type="term" value="F:homoserine dehydrogenase activity"/>
    <property type="evidence" value="ECO:0007669"/>
    <property type="project" value="UniProtKB-EC"/>
</dbReference>